<dbReference type="Gene3D" id="1.10.510.10">
    <property type="entry name" value="Transferase(Phosphotransferase) domain 1"/>
    <property type="match status" value="1"/>
</dbReference>
<evidence type="ECO:0000313" key="2">
    <source>
        <dbReference type="EMBL" id="KIM19804.1"/>
    </source>
</evidence>
<evidence type="ECO:0000313" key="3">
    <source>
        <dbReference type="Proteomes" id="UP000054097"/>
    </source>
</evidence>
<keyword evidence="3" id="KW-1185">Reference proteome</keyword>
<dbReference type="EMBL" id="KN824540">
    <property type="protein sequence ID" value="KIM19804.1"/>
    <property type="molecule type" value="Genomic_DNA"/>
</dbReference>
<gene>
    <name evidence="2" type="ORF">M408DRAFT_30916</name>
</gene>
<sequence length="590" mass="65831">MNGSSAPIAIKVIKSTGAHDTVKRWCPDGDAKKFLDENGEQLSMIERIALWKGVIDGVTYLHSQKPPIVHGDLKPGNILMGGNRVPRICDFGLARLFSEEFETGMTTTSEHTGTAMYLSPELVNSETSVLPTLESDIYALGSLGLEFVYLQKPYFKHTHNLQGHIFRDMRRGVPPAASMPSRGWPARQIWPLVLTCWELDPTSRPPASTIGHMLMHTNVSLPSQVIQRIISCIAIMRDKHDNRMPFGRNWREYSGLLCNLCIVSKAFWRVTIPFLYGKIILFQAKFSSRLFSLRTTISGSGRKRTLTHFAPEGYGVLTKLLGLSISGASSSDLSTGIHDLISKMPHLQMMDIFVDTHHEGWNFQRRTLKTVQIWGVGPGFFLDQAPKILAAKCMQRLELLVAVHGAYSPPKDLQAKTVLPSLREICVEASMSSMSVSAISNWVVPSLHTVELSVWTWDPENNPPLRLFIQSHGPRIRAFSLTLQYGGALISGILGHCPNLRFLRITSESFPILDLSQPHEKLETFIFKSMLYPDMNTYLPTFEAFTMAAQNLLPSMFDAKICYQDTEMARFHASDGSAVGLEGDEGPVGR</sequence>
<organism evidence="2 3">
    <name type="scientific">Serendipita vermifera MAFF 305830</name>
    <dbReference type="NCBI Taxonomy" id="933852"/>
    <lineage>
        <taxon>Eukaryota</taxon>
        <taxon>Fungi</taxon>
        <taxon>Dikarya</taxon>
        <taxon>Basidiomycota</taxon>
        <taxon>Agaricomycotina</taxon>
        <taxon>Agaricomycetes</taxon>
        <taxon>Sebacinales</taxon>
        <taxon>Serendipitaceae</taxon>
        <taxon>Serendipita</taxon>
    </lineage>
</organism>
<dbReference type="SUPFAM" id="SSF56112">
    <property type="entry name" value="Protein kinase-like (PK-like)"/>
    <property type="match status" value="1"/>
</dbReference>
<dbReference type="PROSITE" id="PS50011">
    <property type="entry name" value="PROTEIN_KINASE_DOM"/>
    <property type="match status" value="1"/>
</dbReference>
<dbReference type="InterPro" id="IPR011009">
    <property type="entry name" value="Kinase-like_dom_sf"/>
</dbReference>
<dbReference type="PROSITE" id="PS00108">
    <property type="entry name" value="PROTEIN_KINASE_ST"/>
    <property type="match status" value="1"/>
</dbReference>
<dbReference type="SMART" id="SM00220">
    <property type="entry name" value="S_TKc"/>
    <property type="match status" value="1"/>
</dbReference>
<proteinExistence type="predicted"/>
<dbReference type="GO" id="GO:0005524">
    <property type="term" value="F:ATP binding"/>
    <property type="evidence" value="ECO:0007669"/>
    <property type="project" value="InterPro"/>
</dbReference>
<feature type="domain" description="Protein kinase" evidence="1">
    <location>
        <begin position="1"/>
        <end position="219"/>
    </location>
</feature>
<dbReference type="PANTHER" id="PTHR47975:SF65">
    <property type="entry name" value="OS10G0200000 PROTEIN"/>
    <property type="match status" value="1"/>
</dbReference>
<protein>
    <recommendedName>
        <fullName evidence="1">Protein kinase domain-containing protein</fullName>
    </recommendedName>
</protein>
<name>A0A0C3AI89_SERVB</name>
<dbReference type="InterPro" id="IPR008271">
    <property type="entry name" value="Ser/Thr_kinase_AS"/>
</dbReference>
<dbReference type="HOGENOM" id="CLU_395960_0_0_1"/>
<dbReference type="AlphaFoldDB" id="A0A0C3AI89"/>
<reference evidence="2 3" key="1">
    <citation type="submission" date="2014-04" db="EMBL/GenBank/DDBJ databases">
        <authorList>
            <consortium name="DOE Joint Genome Institute"/>
            <person name="Kuo A."/>
            <person name="Zuccaro A."/>
            <person name="Kohler A."/>
            <person name="Nagy L.G."/>
            <person name="Floudas D."/>
            <person name="Copeland A."/>
            <person name="Barry K.W."/>
            <person name="Cichocki N."/>
            <person name="Veneault-Fourrey C."/>
            <person name="LaButti K."/>
            <person name="Lindquist E.A."/>
            <person name="Lipzen A."/>
            <person name="Lundell T."/>
            <person name="Morin E."/>
            <person name="Murat C."/>
            <person name="Sun H."/>
            <person name="Tunlid A."/>
            <person name="Henrissat B."/>
            <person name="Grigoriev I.V."/>
            <person name="Hibbett D.S."/>
            <person name="Martin F."/>
            <person name="Nordberg H.P."/>
            <person name="Cantor M.N."/>
            <person name="Hua S.X."/>
        </authorList>
    </citation>
    <scope>NUCLEOTIDE SEQUENCE [LARGE SCALE GENOMIC DNA]</scope>
    <source>
        <strain evidence="2 3">MAFF 305830</strain>
    </source>
</reference>
<dbReference type="Pfam" id="PF00069">
    <property type="entry name" value="Pkinase"/>
    <property type="match status" value="1"/>
</dbReference>
<accession>A0A0C3AI89</accession>
<dbReference type="OrthoDB" id="4062651at2759"/>
<dbReference type="Proteomes" id="UP000054097">
    <property type="component" value="Unassembled WGS sequence"/>
</dbReference>
<evidence type="ECO:0000259" key="1">
    <source>
        <dbReference type="PROSITE" id="PS50011"/>
    </source>
</evidence>
<dbReference type="PANTHER" id="PTHR47975">
    <property type="entry name" value="S-LOCUS LECTIN KINASE FAMILY PROTEIN"/>
    <property type="match status" value="1"/>
</dbReference>
<dbReference type="GO" id="GO:0004672">
    <property type="term" value="F:protein kinase activity"/>
    <property type="evidence" value="ECO:0007669"/>
    <property type="project" value="InterPro"/>
</dbReference>
<dbReference type="InterPro" id="IPR000719">
    <property type="entry name" value="Prot_kinase_dom"/>
</dbReference>
<reference evidence="3" key="2">
    <citation type="submission" date="2015-01" db="EMBL/GenBank/DDBJ databases">
        <title>Evolutionary Origins and Diversification of the Mycorrhizal Mutualists.</title>
        <authorList>
            <consortium name="DOE Joint Genome Institute"/>
            <consortium name="Mycorrhizal Genomics Consortium"/>
            <person name="Kohler A."/>
            <person name="Kuo A."/>
            <person name="Nagy L.G."/>
            <person name="Floudas D."/>
            <person name="Copeland A."/>
            <person name="Barry K.W."/>
            <person name="Cichocki N."/>
            <person name="Veneault-Fourrey C."/>
            <person name="LaButti K."/>
            <person name="Lindquist E.A."/>
            <person name="Lipzen A."/>
            <person name="Lundell T."/>
            <person name="Morin E."/>
            <person name="Murat C."/>
            <person name="Riley R."/>
            <person name="Ohm R."/>
            <person name="Sun H."/>
            <person name="Tunlid A."/>
            <person name="Henrissat B."/>
            <person name="Grigoriev I.V."/>
            <person name="Hibbett D.S."/>
            <person name="Martin F."/>
        </authorList>
    </citation>
    <scope>NUCLEOTIDE SEQUENCE [LARGE SCALE GENOMIC DNA]</scope>
    <source>
        <strain evidence="3">MAFF 305830</strain>
    </source>
</reference>
<dbReference type="STRING" id="933852.A0A0C3AI89"/>